<proteinExistence type="predicted"/>
<gene>
    <name evidence="1" type="ORF">LLEC1_05023</name>
</gene>
<dbReference type="OrthoDB" id="5067586at2759"/>
<dbReference type="AlphaFoldDB" id="A0A179IAE2"/>
<comment type="caution">
    <text evidence="1">The sequence shown here is derived from an EMBL/GenBank/DDBJ whole genome shotgun (WGS) entry which is preliminary data.</text>
</comment>
<sequence>MLPFSTEEVGSGAEGACSVCGHYNSVHRSEACAAKRCRKKIKVCGATDHSVVHMNGDIENNLGGWVVCRPCPDHGRQGRDVDYSECPVVKKDKSGYLVIIQNGVEC</sequence>
<reference evidence="1 2" key="1">
    <citation type="submission" date="2016-03" db="EMBL/GenBank/DDBJ databases">
        <title>Fine-scale spatial genetic structure of a fungal parasite of coffee scale insects.</title>
        <authorList>
            <person name="Jackson D."/>
            <person name="Zemenick K.A."/>
            <person name="Malloure B."/>
            <person name="Quandt C.A."/>
            <person name="James T.Y."/>
        </authorList>
    </citation>
    <scope>NUCLEOTIDE SEQUENCE [LARGE SCALE GENOMIC DNA]</scope>
    <source>
        <strain evidence="1 2">UM487</strain>
    </source>
</reference>
<evidence type="ECO:0000313" key="2">
    <source>
        <dbReference type="Proteomes" id="UP000243081"/>
    </source>
</evidence>
<accession>A0A179IAE2</accession>
<name>A0A179IAE2_CORDF</name>
<evidence type="ECO:0000313" key="1">
    <source>
        <dbReference type="EMBL" id="OAQ98668.1"/>
    </source>
</evidence>
<keyword evidence="2" id="KW-1185">Reference proteome</keyword>
<dbReference type="Proteomes" id="UP000243081">
    <property type="component" value="Unassembled WGS sequence"/>
</dbReference>
<protein>
    <submittedName>
        <fullName evidence="1">Uncharacterized protein</fullName>
    </submittedName>
</protein>
<organism evidence="1 2">
    <name type="scientific">Cordyceps confragosa</name>
    <name type="common">Lecanicillium lecanii</name>
    <dbReference type="NCBI Taxonomy" id="2714763"/>
    <lineage>
        <taxon>Eukaryota</taxon>
        <taxon>Fungi</taxon>
        <taxon>Dikarya</taxon>
        <taxon>Ascomycota</taxon>
        <taxon>Pezizomycotina</taxon>
        <taxon>Sordariomycetes</taxon>
        <taxon>Hypocreomycetidae</taxon>
        <taxon>Hypocreales</taxon>
        <taxon>Cordycipitaceae</taxon>
        <taxon>Akanthomyces</taxon>
    </lineage>
</organism>
<dbReference type="EMBL" id="LUKN01002715">
    <property type="protein sequence ID" value="OAQ98668.1"/>
    <property type="molecule type" value="Genomic_DNA"/>
</dbReference>